<dbReference type="GO" id="GO:0016787">
    <property type="term" value="F:hydrolase activity"/>
    <property type="evidence" value="ECO:0007669"/>
    <property type="project" value="UniProtKB-KW"/>
</dbReference>
<protein>
    <submittedName>
        <fullName evidence="1">Alpha/beta hydrolase family</fullName>
    </submittedName>
</protein>
<dbReference type="KEGG" id="cted:CTEST_11830"/>
<evidence type="ECO:0000313" key="2">
    <source>
        <dbReference type="Proteomes" id="UP000035540"/>
    </source>
</evidence>
<keyword evidence="2" id="KW-1185">Reference proteome</keyword>
<sequence length="187" mass="20804">MSTNLVLLHPMGRMPDTYTGVVQELPADVTPWLPNLSVGSIDDQCRTLEDYLDRHELRSVILFGHGTGALVAAQFALAQPNRVTRLLLSDAPLRTDEKTINTQMKALRLIPRFLLRRRGIDKDEAMESLESLRDHDLTGQLGILGIPLTIFSAADTPDTIEAAKVIRVPEGLWYENNPALVVRELLA</sequence>
<organism evidence="1 2">
    <name type="scientific">Corynebacterium testudinoris</name>
    <dbReference type="NCBI Taxonomy" id="136857"/>
    <lineage>
        <taxon>Bacteria</taxon>
        <taxon>Bacillati</taxon>
        <taxon>Actinomycetota</taxon>
        <taxon>Actinomycetes</taxon>
        <taxon>Mycobacteriales</taxon>
        <taxon>Corynebacteriaceae</taxon>
        <taxon>Corynebacterium</taxon>
    </lineage>
</organism>
<evidence type="ECO:0000313" key="1">
    <source>
        <dbReference type="EMBL" id="AKK09773.1"/>
    </source>
</evidence>
<keyword evidence="1" id="KW-0378">Hydrolase</keyword>
<dbReference type="RefSeq" id="WP_047253880.1">
    <property type="nucleotide sequence ID" value="NZ_CP011545.1"/>
</dbReference>
<dbReference type="EMBL" id="CP011545">
    <property type="protein sequence ID" value="AKK09773.1"/>
    <property type="molecule type" value="Genomic_DNA"/>
</dbReference>
<dbReference type="InterPro" id="IPR004142">
    <property type="entry name" value="NDRG"/>
</dbReference>
<dbReference type="SUPFAM" id="SSF53474">
    <property type="entry name" value="alpha/beta-Hydrolases"/>
    <property type="match status" value="1"/>
</dbReference>
<accession>A0A0G3HCV3</accession>
<dbReference type="PATRIC" id="fig|136857.5.peg.2336"/>
<dbReference type="Pfam" id="PF03096">
    <property type="entry name" value="Ndr"/>
    <property type="match status" value="1"/>
</dbReference>
<dbReference type="Gene3D" id="3.40.50.1820">
    <property type="entry name" value="alpha/beta hydrolase"/>
    <property type="match status" value="1"/>
</dbReference>
<reference evidence="2" key="2">
    <citation type="submission" date="2015-05" db="EMBL/GenBank/DDBJ databases">
        <title>Complete genome sequence of Corynebacterium testudinoris DSM 44614, recovered from necrotic lesions in the mouth of a tortoise.</title>
        <authorList>
            <person name="Ruckert C."/>
            <person name="Albersmeier A."/>
            <person name="Winkler A."/>
            <person name="Tauch A."/>
        </authorList>
    </citation>
    <scope>NUCLEOTIDE SEQUENCE [LARGE SCALE GENOMIC DNA]</scope>
    <source>
        <strain evidence="2">DSM 44614</strain>
    </source>
</reference>
<dbReference type="STRING" id="136857.CTEST_11830"/>
<dbReference type="Proteomes" id="UP000035540">
    <property type="component" value="Chromosome"/>
</dbReference>
<dbReference type="InterPro" id="IPR029058">
    <property type="entry name" value="AB_hydrolase_fold"/>
</dbReference>
<reference evidence="1 2" key="1">
    <citation type="journal article" date="2015" name="Genome Announc.">
        <title>Complete Genome Sequence of the Type Strain Corynebacterium testudinoris DSM 44614, Recovered from Necrotic Lesions in the Mouth of a Tortoise.</title>
        <authorList>
            <person name="Ruckert C."/>
            <person name="Kriete M."/>
            <person name="Jaenicke S."/>
            <person name="Winkler A."/>
            <person name="Tauch A."/>
        </authorList>
    </citation>
    <scope>NUCLEOTIDE SEQUENCE [LARGE SCALE GENOMIC DNA]</scope>
    <source>
        <strain evidence="1 2">DSM 44614</strain>
    </source>
</reference>
<name>A0A0G3HCV3_9CORY</name>
<dbReference type="AlphaFoldDB" id="A0A0G3HCV3"/>
<proteinExistence type="predicted"/>
<dbReference type="OrthoDB" id="4407290at2"/>
<gene>
    <name evidence="1" type="ORF">CTEST_11830</name>
</gene>